<keyword evidence="1" id="KW-1133">Transmembrane helix</keyword>
<evidence type="ECO:0000313" key="2">
    <source>
        <dbReference type="EMBL" id="KAJ2679494.1"/>
    </source>
</evidence>
<dbReference type="EMBL" id="JANBTW010000011">
    <property type="protein sequence ID" value="KAJ2679494.1"/>
    <property type="molecule type" value="Genomic_DNA"/>
</dbReference>
<dbReference type="Proteomes" id="UP001151518">
    <property type="component" value="Unassembled WGS sequence"/>
</dbReference>
<proteinExistence type="predicted"/>
<comment type="caution">
    <text evidence="2">The sequence shown here is derived from an EMBL/GenBank/DDBJ whole genome shotgun (WGS) entry which is preliminary data.</text>
</comment>
<protein>
    <submittedName>
        <fullName evidence="2">Uncharacterized protein</fullName>
    </submittedName>
</protein>
<dbReference type="OrthoDB" id="5537271at2759"/>
<accession>A0A9W8GCP4</accession>
<reference evidence="2" key="1">
    <citation type="submission" date="2022-07" db="EMBL/GenBank/DDBJ databases">
        <title>Phylogenomic reconstructions and comparative analyses of Kickxellomycotina fungi.</title>
        <authorList>
            <person name="Reynolds N.K."/>
            <person name="Stajich J.E."/>
            <person name="Barry K."/>
            <person name="Grigoriev I.V."/>
            <person name="Crous P."/>
            <person name="Smith M.E."/>
        </authorList>
    </citation>
    <scope>NUCLEOTIDE SEQUENCE</scope>
    <source>
        <strain evidence="2">NRRL 3115</strain>
    </source>
</reference>
<name>A0A9W8GCP4_9FUNG</name>
<feature type="transmembrane region" description="Helical" evidence="1">
    <location>
        <begin position="20"/>
        <end position="41"/>
    </location>
</feature>
<dbReference type="AlphaFoldDB" id="A0A9W8GCP4"/>
<evidence type="ECO:0000256" key="1">
    <source>
        <dbReference type="SAM" id="Phobius"/>
    </source>
</evidence>
<organism evidence="2 3">
    <name type="scientific">Coemansia spiralis</name>
    <dbReference type="NCBI Taxonomy" id="417178"/>
    <lineage>
        <taxon>Eukaryota</taxon>
        <taxon>Fungi</taxon>
        <taxon>Fungi incertae sedis</taxon>
        <taxon>Zoopagomycota</taxon>
        <taxon>Kickxellomycotina</taxon>
        <taxon>Kickxellomycetes</taxon>
        <taxon>Kickxellales</taxon>
        <taxon>Kickxellaceae</taxon>
        <taxon>Coemansia</taxon>
    </lineage>
</organism>
<sequence length="203" mass="22704">MNSNSLWMQNQKMGSKWMPIAAAVAISVATGATLYMTIRYLKADHIRIQRIRQAKQKHRELIAELLECKGILDYMNKESIPRAEALTDKAHEIVEQNKNTEGGDLNETKQKLVPIEHELAGIGEQLLQLMERIDGVTPAHVLNAAGLEPWTELDITLKKDAIKQGLNPVLELAGDIRAIRKGLIRKAEKRAETVAKLKDSIKA</sequence>
<keyword evidence="1" id="KW-0472">Membrane</keyword>
<gene>
    <name evidence="2" type="ORF">GGI25_001417</name>
</gene>
<keyword evidence="1" id="KW-0812">Transmembrane</keyword>
<evidence type="ECO:0000313" key="3">
    <source>
        <dbReference type="Proteomes" id="UP001151518"/>
    </source>
</evidence>